<gene>
    <name evidence="1" type="ORF">SAMN05421688_1684</name>
</gene>
<accession>A0A1I0WSH2</accession>
<name>A0A1I0WSH2_9RHOB</name>
<dbReference type="Proteomes" id="UP000198796">
    <property type="component" value="Unassembled WGS sequence"/>
</dbReference>
<evidence type="ECO:0000313" key="2">
    <source>
        <dbReference type="Proteomes" id="UP000198796"/>
    </source>
</evidence>
<keyword evidence="2" id="KW-1185">Reference proteome</keyword>
<dbReference type="STRING" id="871651.SAMN05421688_1684"/>
<dbReference type="EMBL" id="FOJU01000002">
    <property type="protein sequence ID" value="SFA91118.1"/>
    <property type="molecule type" value="Genomic_DNA"/>
</dbReference>
<reference evidence="1 2" key="1">
    <citation type="submission" date="2016-10" db="EMBL/GenBank/DDBJ databases">
        <authorList>
            <person name="de Groot N.N."/>
        </authorList>
    </citation>
    <scope>NUCLEOTIDE SEQUENCE [LARGE SCALE GENOMIC DNA]</scope>
    <source>
        <strain evidence="1 2">DSM 29316</strain>
    </source>
</reference>
<organism evidence="1 2">
    <name type="scientific">Poseidonocella pacifica</name>
    <dbReference type="NCBI Taxonomy" id="871651"/>
    <lineage>
        <taxon>Bacteria</taxon>
        <taxon>Pseudomonadati</taxon>
        <taxon>Pseudomonadota</taxon>
        <taxon>Alphaproteobacteria</taxon>
        <taxon>Rhodobacterales</taxon>
        <taxon>Roseobacteraceae</taxon>
        <taxon>Poseidonocella</taxon>
    </lineage>
</organism>
<proteinExistence type="predicted"/>
<dbReference type="OrthoDB" id="7844842at2"/>
<dbReference type="AlphaFoldDB" id="A0A1I0WSH2"/>
<evidence type="ECO:0000313" key="1">
    <source>
        <dbReference type="EMBL" id="SFA91118.1"/>
    </source>
</evidence>
<sequence>MSYEANDEEFETDRYMMGLGLSGSVDHAIGTFEPRIRIDAAREEFPDDIAGLTGGRFEQIVASAGGRFDWNTGILDTGLTPFASLDIEMSRSEDTDGETDSFASPRIGFGLSGSLKGGYLHSSIDVGRVGSDVYDAGLELSYEFKF</sequence>
<protein>
    <recommendedName>
        <fullName evidence="3">Outer membrane autotransporter barrel domain-containing protein</fullName>
    </recommendedName>
</protein>
<dbReference type="RefSeq" id="WP_092063012.1">
    <property type="nucleotide sequence ID" value="NZ_FOJU01000002.1"/>
</dbReference>
<evidence type="ECO:0008006" key="3">
    <source>
        <dbReference type="Google" id="ProtNLM"/>
    </source>
</evidence>